<evidence type="ECO:0000256" key="2">
    <source>
        <dbReference type="SAM" id="Phobius"/>
    </source>
</evidence>
<accession>A0ABQ3LQ41</accession>
<gene>
    <name evidence="3" type="ORF">GCM10017790_41260</name>
</gene>
<keyword evidence="2" id="KW-0472">Membrane</keyword>
<evidence type="ECO:0000313" key="4">
    <source>
        <dbReference type="Proteomes" id="UP000635387"/>
    </source>
</evidence>
<evidence type="ECO:0000313" key="3">
    <source>
        <dbReference type="EMBL" id="GHH20874.1"/>
    </source>
</evidence>
<dbReference type="EMBL" id="BNAY01000004">
    <property type="protein sequence ID" value="GHH20874.1"/>
    <property type="molecule type" value="Genomic_DNA"/>
</dbReference>
<sequence length="258" mass="28912">MAKSTRGARGRRTDVLEFWHAPKQWMPFVIMGALIRWRVEIIVLAAWATGMVWLNTKVSSLTSWLIFAGVLLVLVLVPFTRWFFFARMWCVIDRHRLRTCLKQTRIRTMNLDGALPLMLWGRPTKTGERIWMWVRAGSSGGDLEAALEYIAPACFARDARLHRVRKLSTLLAVDVIRRDPLDKTTPIDSPLAKLTSLIGGKTEGTEPITGATITPFPVPGTMPAESGSVKPRKTTVKPVESPRSSVVVNGEDLSDYID</sequence>
<dbReference type="Proteomes" id="UP000635387">
    <property type="component" value="Unassembled WGS sequence"/>
</dbReference>
<keyword evidence="2" id="KW-0812">Transmembrane</keyword>
<comment type="caution">
    <text evidence="3">The sequence shown here is derived from an EMBL/GenBank/DDBJ whole genome shotgun (WGS) entry which is preliminary data.</text>
</comment>
<keyword evidence="2" id="KW-1133">Transmembrane helix</keyword>
<organism evidence="3 4">
    <name type="scientific">Amycolatopsis oliviviridis</name>
    <dbReference type="NCBI Taxonomy" id="1471590"/>
    <lineage>
        <taxon>Bacteria</taxon>
        <taxon>Bacillati</taxon>
        <taxon>Actinomycetota</taxon>
        <taxon>Actinomycetes</taxon>
        <taxon>Pseudonocardiales</taxon>
        <taxon>Pseudonocardiaceae</taxon>
        <taxon>Amycolatopsis</taxon>
    </lineage>
</organism>
<reference evidence="4" key="1">
    <citation type="journal article" date="2019" name="Int. J. Syst. Evol. Microbiol.">
        <title>The Global Catalogue of Microorganisms (GCM) 10K type strain sequencing project: providing services to taxonomists for standard genome sequencing and annotation.</title>
        <authorList>
            <consortium name="The Broad Institute Genomics Platform"/>
            <consortium name="The Broad Institute Genome Sequencing Center for Infectious Disease"/>
            <person name="Wu L."/>
            <person name="Ma J."/>
        </authorList>
    </citation>
    <scope>NUCLEOTIDE SEQUENCE [LARGE SCALE GENOMIC DNA]</scope>
    <source>
        <strain evidence="4">CGMCC 4.7683</strain>
    </source>
</reference>
<feature type="transmembrane region" description="Helical" evidence="2">
    <location>
        <begin position="61"/>
        <end position="84"/>
    </location>
</feature>
<evidence type="ECO:0008006" key="5">
    <source>
        <dbReference type="Google" id="ProtNLM"/>
    </source>
</evidence>
<feature type="region of interest" description="Disordered" evidence="1">
    <location>
        <begin position="205"/>
        <end position="258"/>
    </location>
</feature>
<evidence type="ECO:0000256" key="1">
    <source>
        <dbReference type="SAM" id="MobiDB-lite"/>
    </source>
</evidence>
<feature type="transmembrane region" description="Helical" evidence="2">
    <location>
        <begin position="28"/>
        <end position="49"/>
    </location>
</feature>
<keyword evidence="4" id="KW-1185">Reference proteome</keyword>
<proteinExistence type="predicted"/>
<name>A0ABQ3LQ41_9PSEU</name>
<protein>
    <recommendedName>
        <fullName evidence="5">PH domain-containing protein</fullName>
    </recommendedName>
</protein>